<dbReference type="Pfam" id="PF16258">
    <property type="entry name" value="DUF4912"/>
    <property type="match status" value="1"/>
</dbReference>
<dbReference type="InterPro" id="IPR032585">
    <property type="entry name" value="DUF4912"/>
</dbReference>
<dbReference type="EMBL" id="MCHY01000007">
    <property type="protein sequence ID" value="RKD24958.1"/>
    <property type="molecule type" value="Genomic_DNA"/>
</dbReference>
<dbReference type="OrthoDB" id="9812700at2"/>
<dbReference type="SUPFAM" id="SSF88659">
    <property type="entry name" value="Sigma3 and sigma4 domains of RNA polymerase sigma factors"/>
    <property type="match status" value="1"/>
</dbReference>
<evidence type="ECO:0000313" key="1">
    <source>
        <dbReference type="EMBL" id="RKD24958.1"/>
    </source>
</evidence>
<dbReference type="RefSeq" id="WP_120188775.1">
    <property type="nucleotide sequence ID" value="NZ_MCHY01000007.1"/>
</dbReference>
<sequence>MNPLLQKILGLRDQGLTHQEIADELQITIGRVRYQLYRKSQPETNVELNEKSKEQMIQLHDAEVHPNYGEDQLVLLPQGPASLYAYWEITDDRKKLVEEHFSCSWGVLPKVLRVYDVTDVYFNGNNAHYYKDVQIHDLANNWFVNELGSRRNYCLDYGTLTLDGRYFTILRSDPVQLPASEIQPWREHATWRRPAESIEPEWLRDFTGYTLHGGADRRKLW</sequence>
<comment type="caution">
    <text evidence="1">The sequence shown here is derived from an EMBL/GenBank/DDBJ whole genome shotgun (WGS) entry which is preliminary data.</text>
</comment>
<dbReference type="AlphaFoldDB" id="A0A419SLM0"/>
<dbReference type="InterPro" id="IPR013324">
    <property type="entry name" value="RNA_pol_sigma_r3/r4-like"/>
</dbReference>
<organism evidence="1 2">
    <name type="scientific">Ammoniphilus oxalaticus</name>
    <dbReference type="NCBI Taxonomy" id="66863"/>
    <lineage>
        <taxon>Bacteria</taxon>
        <taxon>Bacillati</taxon>
        <taxon>Bacillota</taxon>
        <taxon>Bacilli</taxon>
        <taxon>Bacillales</taxon>
        <taxon>Paenibacillaceae</taxon>
        <taxon>Aneurinibacillus group</taxon>
        <taxon>Ammoniphilus</taxon>
    </lineage>
</organism>
<name>A0A419SLM0_9BACL</name>
<evidence type="ECO:0008006" key="3">
    <source>
        <dbReference type="Google" id="ProtNLM"/>
    </source>
</evidence>
<accession>A0A419SLM0</accession>
<evidence type="ECO:0000313" key="2">
    <source>
        <dbReference type="Proteomes" id="UP000284219"/>
    </source>
</evidence>
<keyword evidence="2" id="KW-1185">Reference proteome</keyword>
<gene>
    <name evidence="1" type="ORF">BEP19_03735</name>
</gene>
<dbReference type="Proteomes" id="UP000284219">
    <property type="component" value="Unassembled WGS sequence"/>
</dbReference>
<proteinExistence type="predicted"/>
<protein>
    <recommendedName>
        <fullName evidence="3">DUF4912 domain-containing protein</fullName>
    </recommendedName>
</protein>
<reference evidence="1 2" key="1">
    <citation type="submission" date="2016-08" db="EMBL/GenBank/DDBJ databases">
        <title>Novel Firmicute Genomes.</title>
        <authorList>
            <person name="Poppleton D.I."/>
            <person name="Gribaldo S."/>
        </authorList>
    </citation>
    <scope>NUCLEOTIDE SEQUENCE [LARGE SCALE GENOMIC DNA]</scope>
    <source>
        <strain evidence="1 2">RAOx-1</strain>
    </source>
</reference>